<feature type="domain" description="Dynein heavy chain AAA module D4" evidence="17">
    <location>
        <begin position="307"/>
        <end position="567"/>
    </location>
</feature>
<dbReference type="GO" id="GO:0051959">
    <property type="term" value="F:dynein light intermediate chain binding"/>
    <property type="evidence" value="ECO:0007669"/>
    <property type="project" value="InterPro"/>
</dbReference>
<dbReference type="InterPro" id="IPR024743">
    <property type="entry name" value="Dynein_HC_stalk"/>
</dbReference>
<feature type="domain" description="Dynein heavy chain C-terminal" evidence="21">
    <location>
        <begin position="1879"/>
        <end position="2002"/>
    </location>
</feature>
<dbReference type="Gene3D" id="1.20.920.20">
    <property type="match status" value="1"/>
</dbReference>
<dbReference type="InterPro" id="IPR041589">
    <property type="entry name" value="DNAH3_AAA_lid_1"/>
</dbReference>
<feature type="domain" description="Dynein heavy chain AAA lid" evidence="20">
    <location>
        <begin position="1613"/>
        <end position="1752"/>
    </location>
</feature>
<dbReference type="Pfam" id="PF12781">
    <property type="entry name" value="AAA_9"/>
    <property type="match status" value="1"/>
</dbReference>
<sequence length="2005" mass="229540">MCKRDIMEFLRTIESYVDKRMGTTYGPPAGKKMTVFIDDVNMPIINEWGDQVTNEIVRQLMEQNGFYNLEKPGEFTSIVDIQFLAAMIHPGGGRSDIPQRLKRQFCIFNCTLPSDASMDKIFGVIGRGYYCAQRGFSEEVRDSVMRLVPLTRRLWQMTKNKMLPTPAKFHYVFNLRDLSRIWQGMLNTTSEVIKEPDELLRLWKHECKRVIADRFTVSSDVTWFDKALVGLVEEGFGEEKKLLVDCGTDAYFVDFLRDAPEATGETSEEADAEMPKIYEPIESFDHLKERLNMFLQLYNESIRGAGMDLVFFKDAMVHLVRISRVIGTPRGNALLVGVGGSGKQSLTRLASFIAGYASFQIALTRSYNTSNLVEDLKILYRTAGQQGKGITFIFTDNEIKDESFLEYMNNVLSSGEVSNLFARDEIDEINCDLLSVMKKEYPRRPPTNENLHDYFMSRVRQNLHIVLCFSPVGEKFRNRALKFPALISGCTIDWFSRWPKDALVAVSEHFLSSYDIDCSLETKRQVVQCMGSFQDGVAEKCVDYFQRFRRSTHVTPKSYLSFIQGYKCTYREKHVEVQTLANRMNTGLEKLKEASESIAALSKELQVKEKELQVANDKADTVLKEVTMKAQAAEKVKAEVQKVKDKAQAIVDGISKDKAVAEEKLERAKPALGEAEAALQTIKPSDIATVRTLGRPPHLIMRIMDCVLLLFQRKVNAVKIDLEKSCTIPSWQESLKLMTAGNFLQNLQQFPKDTINEEVIEFLNPYFEMTDYNIETAKRVCGNVAGLCSWTKAMASFFSINREVLPLKQLAETLGVERRTGMSFAEISDEMLAVWLAAHYPSFTLVRPVQANLVVQENRYILAMQDLQKAQAELDDKQRELDVVQAEYEQAMTEKQTLLEDAERCRRKMQTASTLIGGLAGEKERWTEQSKEFAAQTKRLVGDVLLATAFLSYSGPFNQEFRNLLLNDWQKEMKVREIPFGDNLNLNEMLIDAPTVSEWNLQGLPNDDLSIQNGIIVTKASRYPLLIDPQTQGKMWIKNKESQNELQITSLNHKYFRNHLEDSLSLGRPLLIEDVGEELDPALDNVLERNFIKTGSTFKVKVGDKEVDVMDGFRLYITTKLPNPAYTPEISARTSLIDFTVTMKGLEDQLLGRVILTEKRELEKERTHLMEDVTANKRRMKELEDNLLYRLTSTQGSLVEDESLIVVLSNTKKTAEEVTQKLEISAETEIQINSAREEYRPAHATLLCLSVATRGSILYFLLTEMRLVNEMYQTSLRQFLGLFDLSLARSVKSPITSKRIANIIEHMTYEVYKYAARGLYEEHKFLFTLLLTLKIDIQRNRVKHEEFLTLIKGGASLDLKACPPKPSKWILDMTWLNLVELSKLRQFSDVLDQISRNEKMWKIWFDKENPEEEPLPNAYDKSLDCFRRLLLIRSWCPDRTIAQARKYIMDSMGERYAEGVILDLEKTWEESDPRTPLICLLSMGSDPTDSIIALGKRLKIETRYVSMGQGQEVHARKLLQQTMANGGWALLQNCHLGLDFMDELMDIIIETDTVHDAFRLWMTTEVHKHFPITLLQMAIKFANEPPQGLRAGLKRTYGGVSQDLLDVSTAAQWKPMLYAVAFLHSTVQERRKFGPLGWNIPYEFNQADFNATVQFIQNHLDDMDVKKGVSWTTIRYMVGEIQYGGRVTDDYDKRLLNAFAKVWFSEDMFGSDFSFYQGYDIPQCNAVDNYLQYIQSLPTYDSPEVFGLHPNADITYQSKLAKDVLDTILSIQPKDSSGGADETREAVVARLADDMLEKLPPDYSPFEVKERLQKMGPFQPMNIFLRQEIDRMQRLLTLVRSTLTELKLAIDGTIIMSEDLGDALNSMFDARIPARWKKEITRANKGWALDNMVLCNEVTKWMKDDISAPPTEGVYVYGLYLEGAGWDKRNMKLIESKPKVLFELMPVIRIYAENNTLRDPQFYSCPIYKKPVRTDLNYIAAVDLRTAQVPEHWVLRGVALLCDVK</sequence>
<dbReference type="GO" id="GO:0007018">
    <property type="term" value="P:microtubule-based movement"/>
    <property type="evidence" value="ECO:0007669"/>
    <property type="project" value="InterPro"/>
</dbReference>
<dbReference type="Pfam" id="PF18198">
    <property type="entry name" value="AAA_lid_11"/>
    <property type="match status" value="1"/>
</dbReference>
<keyword evidence="7" id="KW-0067">ATP-binding</keyword>
<dbReference type="Pfam" id="PF03028">
    <property type="entry name" value="Dynein_heavy"/>
    <property type="match status" value="1"/>
</dbReference>
<dbReference type="Gene3D" id="3.40.50.300">
    <property type="entry name" value="P-loop containing nucleotide triphosphate hydrolases"/>
    <property type="match status" value="3"/>
</dbReference>
<dbReference type="InterPro" id="IPR026983">
    <property type="entry name" value="DHC"/>
</dbReference>
<feature type="domain" description="Dynein heavy chain region D6 P-loop" evidence="15">
    <location>
        <begin position="1473"/>
        <end position="1581"/>
    </location>
</feature>
<dbReference type="FunFam" id="1.20.920.20:FF:000058">
    <property type="entry name" value="Uncharacterized protein"/>
    <property type="match status" value="1"/>
</dbReference>
<dbReference type="InterPro" id="IPR004273">
    <property type="entry name" value="Dynein_heavy_D6_P-loop"/>
</dbReference>
<feature type="domain" description="Dynein heavy chain coiled coil stalk" evidence="16">
    <location>
        <begin position="839"/>
        <end position="968"/>
    </location>
</feature>
<dbReference type="InterPro" id="IPR042219">
    <property type="entry name" value="AAA_lid_11_sf"/>
</dbReference>
<dbReference type="InterPro" id="IPR024317">
    <property type="entry name" value="Dynein_heavy_chain_D4_dom"/>
</dbReference>
<keyword evidence="13" id="KW-0966">Cell projection</keyword>
<accession>D2I4N7</accession>
<evidence type="ECO:0000256" key="7">
    <source>
        <dbReference type="ARBA" id="ARBA00022840"/>
    </source>
</evidence>
<reference evidence="22" key="1">
    <citation type="journal article" date="2010" name="Nature">
        <title>The sequence and de novo assembly of the giant panda genome.</title>
        <authorList>
            <person name="Li R."/>
            <person name="Fan W."/>
            <person name="Tian G."/>
            <person name="Zhu H."/>
            <person name="He L."/>
            <person name="Cai J."/>
            <person name="Huang Q."/>
            <person name="Cai Q."/>
            <person name="Li B."/>
            <person name="Bai Y."/>
            <person name="Zhang Z."/>
            <person name="Zhang Y."/>
            <person name="Wang W."/>
            <person name="Li J."/>
            <person name="Wei F."/>
            <person name="Li H."/>
            <person name="Jian M."/>
            <person name="Li J."/>
            <person name="Zhang Z."/>
            <person name="Nielsen R."/>
            <person name="Li D."/>
            <person name="Gu W."/>
            <person name="Yang Z."/>
            <person name="Xuan Z."/>
            <person name="Ryder O.A."/>
            <person name="Leung F.C."/>
            <person name="Zhou Y."/>
            <person name="Cao J."/>
            <person name="Sun X."/>
            <person name="Fu Y."/>
            <person name="Fang X."/>
            <person name="Guo X."/>
            <person name="Wang B."/>
            <person name="Hou R."/>
            <person name="Shen F."/>
            <person name="Mu B."/>
            <person name="Ni P."/>
            <person name="Lin R."/>
            <person name="Qian W."/>
            <person name="Wang G."/>
            <person name="Yu C."/>
            <person name="Nie W."/>
            <person name="Wang J."/>
            <person name="Wu Z."/>
            <person name="Liang H."/>
            <person name="Min J."/>
            <person name="Wu Q."/>
            <person name="Cheng S."/>
            <person name="Ruan J."/>
            <person name="Wang M."/>
            <person name="Shi Z."/>
            <person name="Wen M."/>
            <person name="Liu B."/>
            <person name="Ren X."/>
            <person name="Zheng H."/>
            <person name="Dong D."/>
            <person name="Cook K."/>
            <person name="Shan G."/>
            <person name="Zhang H."/>
            <person name="Kosiol C."/>
            <person name="Xie X."/>
            <person name="Lu Z."/>
            <person name="Zheng H."/>
            <person name="Li Y."/>
            <person name="Steiner C.C."/>
            <person name="Lam T.T."/>
            <person name="Lin S."/>
            <person name="Zhang Q."/>
            <person name="Li G."/>
            <person name="Tian J."/>
            <person name="Gong T."/>
            <person name="Liu H."/>
            <person name="Zhang D."/>
            <person name="Fang L."/>
            <person name="Ye C."/>
            <person name="Zhang J."/>
            <person name="Hu W."/>
            <person name="Xu A."/>
            <person name="Ren Y."/>
            <person name="Zhang G."/>
            <person name="Bruford M.W."/>
            <person name="Li Q."/>
            <person name="Ma L."/>
            <person name="Guo Y."/>
            <person name="An N."/>
            <person name="Hu Y."/>
            <person name="Zheng Y."/>
            <person name="Shi Y."/>
            <person name="Li Z."/>
            <person name="Liu Q."/>
            <person name="Chen Y."/>
            <person name="Zhao J."/>
            <person name="Qu N."/>
            <person name="Zhao S."/>
            <person name="Tian F."/>
            <person name="Wang X."/>
            <person name="Wang H."/>
            <person name="Xu L."/>
            <person name="Liu X."/>
            <person name="Vinar T."/>
            <person name="Wang Y."/>
            <person name="Lam T.W."/>
            <person name="Yiu S.M."/>
            <person name="Liu S."/>
            <person name="Zhang H."/>
            <person name="Li D."/>
            <person name="Huang Y."/>
            <person name="Wang X."/>
            <person name="Yang G."/>
            <person name="Jiang Z."/>
            <person name="Wang J."/>
            <person name="Qin N."/>
            <person name="Li L."/>
            <person name="Li J."/>
            <person name="Bolund L."/>
            <person name="Kristiansen K."/>
            <person name="Wong G.K."/>
            <person name="Olson M."/>
            <person name="Zhang X."/>
            <person name="Li S."/>
            <person name="Yang H."/>
            <person name="Wang J."/>
            <person name="Wang J."/>
        </authorList>
    </citation>
    <scope>NUCLEOTIDE SEQUENCE [LARGE SCALE GENOMIC DNA]</scope>
</reference>
<comment type="similarity">
    <text evidence="2">Belongs to the dynein heavy chain family.</text>
</comment>
<feature type="coiled-coil region" evidence="14">
    <location>
        <begin position="860"/>
        <end position="908"/>
    </location>
</feature>
<dbReference type="InterPro" id="IPR027417">
    <property type="entry name" value="P-loop_NTPase"/>
</dbReference>
<evidence type="ECO:0000256" key="4">
    <source>
        <dbReference type="ARBA" id="ARBA00022701"/>
    </source>
</evidence>
<proteinExistence type="inferred from homology"/>
<dbReference type="Pfam" id="PF18199">
    <property type="entry name" value="Dynein_C"/>
    <property type="match status" value="2"/>
</dbReference>
<evidence type="ECO:0000256" key="5">
    <source>
        <dbReference type="ARBA" id="ARBA00022737"/>
    </source>
</evidence>
<dbReference type="Gene3D" id="3.10.490.20">
    <property type="match status" value="1"/>
</dbReference>
<feature type="domain" description="Dynein heavy chain ATP-binding dynein motor region" evidence="18">
    <location>
        <begin position="998"/>
        <end position="1218"/>
    </location>
</feature>
<feature type="domain" description="Dynein heavy chain C-terminal" evidence="21">
    <location>
        <begin position="1761"/>
        <end position="1878"/>
    </location>
</feature>
<dbReference type="InterPro" id="IPR035706">
    <property type="entry name" value="AAA_9"/>
</dbReference>
<dbReference type="FunFam" id="1.10.8.720:FF:000004">
    <property type="entry name" value="Dynein heavy chain 5, axonemal"/>
    <property type="match status" value="1"/>
</dbReference>
<evidence type="ECO:0000256" key="1">
    <source>
        <dbReference type="ARBA" id="ARBA00004430"/>
    </source>
</evidence>
<evidence type="ECO:0000256" key="11">
    <source>
        <dbReference type="ARBA" id="ARBA00023175"/>
    </source>
</evidence>
<dbReference type="FunFam" id="1.20.920.30:FF:000004">
    <property type="entry name" value="Dynein axonemal heavy chain 5"/>
    <property type="match status" value="1"/>
</dbReference>
<gene>
    <name evidence="22" type="ORF">PANDA_020575</name>
</gene>
<evidence type="ECO:0000256" key="13">
    <source>
        <dbReference type="ARBA" id="ARBA00023273"/>
    </source>
</evidence>
<dbReference type="GO" id="GO:0005858">
    <property type="term" value="C:axonemal dynein complex"/>
    <property type="evidence" value="ECO:0007669"/>
    <property type="project" value="TreeGrafter"/>
</dbReference>
<evidence type="ECO:0000256" key="2">
    <source>
        <dbReference type="ARBA" id="ARBA00008887"/>
    </source>
</evidence>
<evidence type="ECO:0000256" key="8">
    <source>
        <dbReference type="ARBA" id="ARBA00023017"/>
    </source>
</evidence>
<keyword evidence="12" id="KW-0206">Cytoskeleton</keyword>
<dbReference type="GO" id="GO:0008569">
    <property type="term" value="F:minus-end-directed microtubule motor activity"/>
    <property type="evidence" value="ECO:0007669"/>
    <property type="project" value="InterPro"/>
</dbReference>
<dbReference type="Gene3D" id="1.20.920.30">
    <property type="match status" value="1"/>
</dbReference>
<dbReference type="FunFam" id="3.40.50.300:FF:002141">
    <property type="entry name" value="Dynein heavy chain"/>
    <property type="match status" value="1"/>
</dbReference>
<dbReference type="GO" id="GO:0005524">
    <property type="term" value="F:ATP binding"/>
    <property type="evidence" value="ECO:0007669"/>
    <property type="project" value="UniProtKB-KW"/>
</dbReference>
<dbReference type="Pfam" id="PF17857">
    <property type="entry name" value="AAA_lid_1"/>
    <property type="match status" value="1"/>
</dbReference>
<dbReference type="InterPro" id="IPR041658">
    <property type="entry name" value="AAA_lid_11"/>
</dbReference>
<evidence type="ECO:0000256" key="3">
    <source>
        <dbReference type="ARBA" id="ARBA00022490"/>
    </source>
</evidence>
<keyword evidence="9 14" id="KW-0175">Coiled coil</keyword>
<evidence type="ECO:0008006" key="23">
    <source>
        <dbReference type="Google" id="ProtNLM"/>
    </source>
</evidence>
<keyword evidence="4" id="KW-0493">Microtubule</keyword>
<dbReference type="Gene3D" id="1.10.8.720">
    <property type="entry name" value="Region D6 of dynein motor"/>
    <property type="match status" value="1"/>
</dbReference>
<evidence type="ECO:0000259" key="19">
    <source>
        <dbReference type="Pfam" id="PF17857"/>
    </source>
</evidence>
<keyword evidence="10" id="KW-0969">Cilium</keyword>
<dbReference type="FunFam" id="3.10.490.20:FF:000003">
    <property type="entry name" value="Dynein heavy chain 5, axonemal"/>
    <property type="match status" value="1"/>
</dbReference>
<dbReference type="Pfam" id="PF12780">
    <property type="entry name" value="AAA_8"/>
    <property type="match status" value="1"/>
</dbReference>
<evidence type="ECO:0000256" key="10">
    <source>
        <dbReference type="ARBA" id="ARBA00023069"/>
    </source>
</evidence>
<evidence type="ECO:0000259" key="21">
    <source>
        <dbReference type="Pfam" id="PF18199"/>
    </source>
</evidence>
<evidence type="ECO:0000259" key="17">
    <source>
        <dbReference type="Pfam" id="PF12780"/>
    </source>
</evidence>
<evidence type="ECO:0000259" key="16">
    <source>
        <dbReference type="Pfam" id="PF12777"/>
    </source>
</evidence>
<feature type="domain" description="Dynein heavy chain 3 AAA+ lid" evidence="19">
    <location>
        <begin position="151"/>
        <end position="230"/>
    </location>
</feature>
<evidence type="ECO:0000259" key="15">
    <source>
        <dbReference type="Pfam" id="PF03028"/>
    </source>
</evidence>
<dbReference type="Gene3D" id="6.10.140.1060">
    <property type="match status" value="1"/>
</dbReference>
<dbReference type="FunFam" id="3.40.50.300:FF:000320">
    <property type="entry name" value="Dynein, axonemal, heavy chain 5"/>
    <property type="match status" value="1"/>
</dbReference>
<evidence type="ECO:0000259" key="20">
    <source>
        <dbReference type="Pfam" id="PF18198"/>
    </source>
</evidence>
<evidence type="ECO:0000256" key="12">
    <source>
        <dbReference type="ARBA" id="ARBA00023212"/>
    </source>
</evidence>
<comment type="subcellular location">
    <subcellularLocation>
        <location evidence="1">Cytoplasm</location>
        <location evidence="1">Cytoskeleton</location>
        <location evidence="1">Cilium axoneme</location>
    </subcellularLocation>
</comment>
<dbReference type="GO" id="GO:0005874">
    <property type="term" value="C:microtubule"/>
    <property type="evidence" value="ECO:0007669"/>
    <property type="project" value="UniProtKB-KW"/>
</dbReference>
<evidence type="ECO:0000256" key="14">
    <source>
        <dbReference type="SAM" id="Coils"/>
    </source>
</evidence>
<dbReference type="PANTHER" id="PTHR46532:SF13">
    <property type="entry name" value="CYTOPLASMIC DYNEIN 1 HEAVY CHAIN 1"/>
    <property type="match status" value="1"/>
</dbReference>
<dbReference type="InterPro" id="IPR041228">
    <property type="entry name" value="Dynein_C"/>
</dbReference>
<organism evidence="22">
    <name type="scientific">Ailuropoda melanoleuca</name>
    <name type="common">Giant panda</name>
    <dbReference type="NCBI Taxonomy" id="9646"/>
    <lineage>
        <taxon>Eukaryota</taxon>
        <taxon>Metazoa</taxon>
        <taxon>Chordata</taxon>
        <taxon>Craniata</taxon>
        <taxon>Vertebrata</taxon>
        <taxon>Euteleostomi</taxon>
        <taxon>Mammalia</taxon>
        <taxon>Eutheria</taxon>
        <taxon>Laurasiatheria</taxon>
        <taxon>Carnivora</taxon>
        <taxon>Caniformia</taxon>
        <taxon>Ursidae</taxon>
        <taxon>Ailuropoda</taxon>
    </lineage>
</organism>
<dbReference type="Pfam" id="PF12777">
    <property type="entry name" value="MT"/>
    <property type="match status" value="2"/>
</dbReference>
<keyword evidence="5" id="KW-0677">Repeat</keyword>
<name>D2I4N7_AILME</name>
<dbReference type="SUPFAM" id="SSF52540">
    <property type="entry name" value="P-loop containing nucleoside triphosphate hydrolases"/>
    <property type="match status" value="2"/>
</dbReference>
<dbReference type="InParanoid" id="D2I4N7"/>
<dbReference type="InterPro" id="IPR043160">
    <property type="entry name" value="Dynein_C_barrel"/>
</dbReference>
<evidence type="ECO:0000256" key="6">
    <source>
        <dbReference type="ARBA" id="ARBA00022741"/>
    </source>
</evidence>
<dbReference type="FunFam" id="3.40.50.300:FF:000049">
    <property type="entry name" value="Dynein, axonemal, heavy chain 5"/>
    <property type="match status" value="1"/>
</dbReference>
<keyword evidence="3" id="KW-0963">Cytoplasm</keyword>
<keyword evidence="6" id="KW-0547">Nucleotide-binding</keyword>
<dbReference type="EMBL" id="GL194519">
    <property type="protein sequence ID" value="EFB22609.1"/>
    <property type="molecule type" value="Genomic_DNA"/>
</dbReference>
<dbReference type="GO" id="GO:0045505">
    <property type="term" value="F:dynein intermediate chain binding"/>
    <property type="evidence" value="ECO:0007669"/>
    <property type="project" value="InterPro"/>
</dbReference>
<keyword evidence="11" id="KW-0505">Motor protein</keyword>
<evidence type="ECO:0000259" key="18">
    <source>
        <dbReference type="Pfam" id="PF12781"/>
    </source>
</evidence>
<dbReference type="FunFam" id="1.10.8.1220:FF:000001">
    <property type="entry name" value="Dynein axonemal heavy chain 5"/>
    <property type="match status" value="1"/>
</dbReference>
<dbReference type="PANTHER" id="PTHR46532">
    <property type="entry name" value="MALE FERTILITY FACTOR KL5"/>
    <property type="match status" value="1"/>
</dbReference>
<keyword evidence="8" id="KW-0243">Dynein</keyword>
<feature type="domain" description="Dynein heavy chain coiled coil stalk" evidence="16">
    <location>
        <begin position="583"/>
        <end position="812"/>
    </location>
</feature>
<dbReference type="Pfam" id="PF12775">
    <property type="entry name" value="AAA_7"/>
    <property type="match status" value="1"/>
</dbReference>
<evidence type="ECO:0000313" key="22">
    <source>
        <dbReference type="EMBL" id="EFB22609.1"/>
    </source>
</evidence>
<dbReference type="GO" id="GO:0031514">
    <property type="term" value="C:motile cilium"/>
    <property type="evidence" value="ECO:0007669"/>
    <property type="project" value="UniProtKB-ARBA"/>
</dbReference>
<evidence type="ECO:0000256" key="9">
    <source>
        <dbReference type="ARBA" id="ARBA00023054"/>
    </source>
</evidence>
<protein>
    <recommendedName>
        <fullName evidence="23">Dynein axonemal heavy chain 5</fullName>
    </recommendedName>
</protein>
<dbReference type="Gene3D" id="1.10.8.1220">
    <property type="match status" value="1"/>
</dbReference>
<feature type="coiled-coil region" evidence="14">
    <location>
        <begin position="591"/>
        <end position="625"/>
    </location>
</feature>